<evidence type="ECO:0008006" key="4">
    <source>
        <dbReference type="Google" id="ProtNLM"/>
    </source>
</evidence>
<comment type="caution">
    <text evidence="2">The sequence shown here is derived from an EMBL/GenBank/DDBJ whole genome shotgun (WGS) entry which is preliminary data.</text>
</comment>
<reference evidence="2 3" key="1">
    <citation type="submission" date="2016-01" db="EMBL/GenBank/DDBJ databases">
        <authorList>
            <person name="Mitreva M."/>
            <person name="Pepin K.H."/>
            <person name="Mihindukulasuriya K.A."/>
            <person name="Fulton R."/>
            <person name="Fronick C."/>
            <person name="O'Laughlin M."/>
            <person name="Miner T."/>
            <person name="Herter B."/>
            <person name="Rosa B.A."/>
            <person name="Cordes M."/>
            <person name="Tomlinson C."/>
            <person name="Wollam A."/>
            <person name="Palsikar V.B."/>
            <person name="Mardis E.R."/>
            <person name="Wilson R.K."/>
        </authorList>
    </citation>
    <scope>NUCLEOTIDE SEQUENCE [LARGE SCALE GENOMIC DNA]</scope>
    <source>
        <strain evidence="2 3">DNF00696</strain>
    </source>
</reference>
<name>A0AB34WZ14_9ACTO</name>
<dbReference type="AlphaFoldDB" id="A0AB34WZ14"/>
<keyword evidence="1" id="KW-0812">Transmembrane</keyword>
<protein>
    <recommendedName>
        <fullName evidence="4">ABC transporter permease</fullName>
    </recommendedName>
</protein>
<feature type="transmembrane region" description="Helical" evidence="1">
    <location>
        <begin position="45"/>
        <end position="66"/>
    </location>
</feature>
<keyword evidence="1" id="KW-0472">Membrane</keyword>
<dbReference type="Proteomes" id="UP000070572">
    <property type="component" value="Unassembled WGS sequence"/>
</dbReference>
<evidence type="ECO:0000313" key="3">
    <source>
        <dbReference type="Proteomes" id="UP000070572"/>
    </source>
</evidence>
<evidence type="ECO:0000256" key="1">
    <source>
        <dbReference type="SAM" id="Phobius"/>
    </source>
</evidence>
<dbReference type="EMBL" id="LSDN01000015">
    <property type="protein sequence ID" value="KXB80550.1"/>
    <property type="molecule type" value="Genomic_DNA"/>
</dbReference>
<sequence>MLILGQSLNVFDLLIIDLLWWRNTKRIRLSKIPQKELYQDPKKHVEAFIRALVLYFFVALVDGYLLTLF</sequence>
<gene>
    <name evidence="2" type="ORF">HMPREF1862_01233</name>
</gene>
<keyword evidence="1" id="KW-1133">Transmembrane helix</keyword>
<accession>A0AB34WZ14</accession>
<organism evidence="2 3">
    <name type="scientific">Varibaculum cambriense</name>
    <dbReference type="NCBI Taxonomy" id="184870"/>
    <lineage>
        <taxon>Bacteria</taxon>
        <taxon>Bacillati</taxon>
        <taxon>Actinomycetota</taxon>
        <taxon>Actinomycetes</taxon>
        <taxon>Actinomycetales</taxon>
        <taxon>Actinomycetaceae</taxon>
        <taxon>Varibaculum</taxon>
    </lineage>
</organism>
<evidence type="ECO:0000313" key="2">
    <source>
        <dbReference type="EMBL" id="KXB80550.1"/>
    </source>
</evidence>
<proteinExistence type="predicted"/>